<reference evidence="1 2" key="1">
    <citation type="journal article" date="2012" name="J. Bacteriol.">
        <title>Genome Sequence of Corynebacterium casei UCMA 3821, Isolated from a Smear-Ripened Cheese.</title>
        <authorList>
            <person name="Monnet C."/>
            <person name="Loux V."/>
            <person name="Bento P."/>
            <person name="Gibrat J.F."/>
            <person name="Straub C."/>
            <person name="Bonnarme P."/>
            <person name="Landaud S."/>
            <person name="Irlinger F."/>
        </authorList>
    </citation>
    <scope>NUCLEOTIDE SEQUENCE [LARGE SCALE GENOMIC DNA]</scope>
    <source>
        <strain evidence="1 2">UCMA 3821</strain>
    </source>
</reference>
<accession>G7HW99</accession>
<comment type="caution">
    <text evidence="1">The sequence shown here is derived from an EMBL/GenBank/DDBJ whole genome shotgun (WGS) entry which is preliminary data.</text>
</comment>
<name>G7HW99_9CORY</name>
<sequence>MYQPIPGCAHLLRFIPEDTVIYSAPSTNMDAAQRVLISKLVGIALDVAAGLRPLSHLTPTYFDPSITMHLSSWSRAHRSENLRMWMKSLHGHEDGEYFGTAIYGDKQIAFTGRLAKGHNKLRAFRLL</sequence>
<dbReference type="AlphaFoldDB" id="G7HW99"/>
<evidence type="ECO:0000313" key="1">
    <source>
        <dbReference type="EMBL" id="CCE54464.1"/>
    </source>
</evidence>
<evidence type="ECO:0000313" key="2">
    <source>
        <dbReference type="Proteomes" id="UP000004840"/>
    </source>
</evidence>
<protein>
    <submittedName>
        <fullName evidence="1">Uncharacterized protein</fullName>
    </submittedName>
</protein>
<dbReference type="EMBL" id="CAFW01000027">
    <property type="protein sequence ID" value="CCE54464.1"/>
    <property type="molecule type" value="Genomic_DNA"/>
</dbReference>
<dbReference type="Proteomes" id="UP000004840">
    <property type="component" value="Unassembled WGS sequence"/>
</dbReference>
<organism evidence="1 2">
    <name type="scientific">Corynebacterium casei UCMA 3821</name>
    <dbReference type="NCBI Taxonomy" id="1110505"/>
    <lineage>
        <taxon>Bacteria</taxon>
        <taxon>Bacillati</taxon>
        <taxon>Actinomycetota</taxon>
        <taxon>Actinomycetes</taxon>
        <taxon>Mycobacteriales</taxon>
        <taxon>Corynebacteriaceae</taxon>
        <taxon>Corynebacterium</taxon>
    </lineage>
</organism>
<gene>
    <name evidence="1" type="ORF">CCAS_04370</name>
</gene>
<dbReference type="RefSeq" id="WP_006821995.1">
    <property type="nucleotide sequence ID" value="NZ_CAFW01000027.1"/>
</dbReference>
<proteinExistence type="predicted"/>